<organism evidence="2">
    <name type="scientific">Pseudomonas phage Arace01</name>
    <dbReference type="NCBI Taxonomy" id="3138526"/>
    <lineage>
        <taxon>Viruses</taxon>
    </lineage>
</organism>
<evidence type="ECO:0000259" key="1">
    <source>
        <dbReference type="Pfam" id="PF14216"/>
    </source>
</evidence>
<sequence length="100" mass="11197">MKITVANKHHGAVGEYIGRGSPLGNPSPITPLNTRYQAIENYKVWLADKIKTNDERVCTELNRLANIVHETGELTLVCFCKPHACHGDVIRQVILEAFKE</sequence>
<gene>
    <name evidence="2" type="ORF">Arace01_00008</name>
</gene>
<dbReference type="Pfam" id="PF14216">
    <property type="entry name" value="DUF4326"/>
    <property type="match status" value="1"/>
</dbReference>
<accession>A0AAU6VZT0</accession>
<name>A0AAU6VZT0_9VIRU</name>
<proteinExistence type="predicted"/>
<dbReference type="InterPro" id="IPR025475">
    <property type="entry name" value="DUF4326"/>
</dbReference>
<feature type="domain" description="DUF4326" evidence="1">
    <location>
        <begin position="6"/>
        <end position="91"/>
    </location>
</feature>
<protein>
    <submittedName>
        <fullName evidence="2">DNA processing protein</fullName>
    </submittedName>
</protein>
<dbReference type="EMBL" id="PP179312">
    <property type="protein sequence ID" value="XAI69676.1"/>
    <property type="molecule type" value="Genomic_DNA"/>
</dbReference>
<evidence type="ECO:0000313" key="2">
    <source>
        <dbReference type="EMBL" id="XAI69676.1"/>
    </source>
</evidence>
<reference evidence="2" key="1">
    <citation type="journal article" date="2024" name="J. Gen. Virol.">
        <title>Novel phages of Pseudomonas syringae unveil numerous potential auxiliary metabolic genes.</title>
        <authorList>
            <person name="Feltin C."/>
            <person name="Garneau J.R."/>
            <person name="Morris C.E."/>
            <person name="Berard A."/>
            <person name="Torres-Barcelo C."/>
        </authorList>
    </citation>
    <scope>NUCLEOTIDE SEQUENCE</scope>
</reference>